<organism evidence="3 4">
    <name type="scientific">Nocardiopsis tropica</name>
    <dbReference type="NCBI Taxonomy" id="109330"/>
    <lineage>
        <taxon>Bacteria</taxon>
        <taxon>Bacillati</taxon>
        <taxon>Actinomycetota</taxon>
        <taxon>Actinomycetes</taxon>
        <taxon>Streptosporangiales</taxon>
        <taxon>Nocardiopsidaceae</taxon>
        <taxon>Nocardiopsis</taxon>
    </lineage>
</organism>
<keyword evidence="4" id="KW-1185">Reference proteome</keyword>
<sequence length="307" mass="32636">MRGPLRVGVVGLGVISRFHLAALSASTDWELAAVCDLNPSRVADPPPGAAGYTDHTRMLAEADLAAVVVTAPNDAHARICADALAAGVAVCAEKPLALDLAEGEALAALSRDRGVPLTTAFHRRYNSGFAALRHRIGERAVAEVTVRYLERIEEHAGEDTWYLDPGRCGGGCVADNGPNAFDLVETLLGRAEVTGAQVEYDDAGVDRRADVALRAGGARARVLLDWSHPGERKDVVVRTADGQVWAADLLAGRPAFKESLWHEYEGIAADFARRVREGRTDDGAGVSALRLVGEAYRAAELGERAAR</sequence>
<dbReference type="InterPro" id="IPR055170">
    <property type="entry name" value="GFO_IDH_MocA-like_dom"/>
</dbReference>
<reference evidence="3 4" key="1">
    <citation type="submission" date="2024-06" db="EMBL/GenBank/DDBJ databases">
        <authorList>
            <person name="Bataeva Y.V."/>
            <person name="Grigorian L.N."/>
            <person name="Solomentsev V.I."/>
        </authorList>
    </citation>
    <scope>NUCLEOTIDE SEQUENCE [LARGE SCALE GENOMIC DNA]</scope>
    <source>
        <strain evidence="4">SCPM-O-B-12605 (RCAM04882)</strain>
    </source>
</reference>
<name>A0ABV1ZTC7_9ACTN</name>
<evidence type="ECO:0000259" key="2">
    <source>
        <dbReference type="Pfam" id="PF22725"/>
    </source>
</evidence>
<comment type="caution">
    <text evidence="3">The sequence shown here is derived from an EMBL/GenBank/DDBJ whole genome shotgun (WGS) entry which is preliminary data.</text>
</comment>
<evidence type="ECO:0000313" key="3">
    <source>
        <dbReference type="EMBL" id="MES0834350.1"/>
    </source>
</evidence>
<dbReference type="Pfam" id="PF01408">
    <property type="entry name" value="GFO_IDH_MocA"/>
    <property type="match status" value="1"/>
</dbReference>
<accession>A0ABV1ZTC7</accession>
<evidence type="ECO:0000259" key="1">
    <source>
        <dbReference type="Pfam" id="PF01408"/>
    </source>
</evidence>
<feature type="domain" description="GFO/IDH/MocA-like oxidoreductase" evidence="2">
    <location>
        <begin position="141"/>
        <end position="238"/>
    </location>
</feature>
<dbReference type="Gene3D" id="3.40.50.720">
    <property type="entry name" value="NAD(P)-binding Rossmann-like Domain"/>
    <property type="match status" value="1"/>
</dbReference>
<feature type="domain" description="Gfo/Idh/MocA-like oxidoreductase N-terminal" evidence="1">
    <location>
        <begin position="5"/>
        <end position="120"/>
    </location>
</feature>
<evidence type="ECO:0000313" key="4">
    <source>
        <dbReference type="Proteomes" id="UP001432401"/>
    </source>
</evidence>
<dbReference type="Proteomes" id="UP001432401">
    <property type="component" value="Unassembled WGS sequence"/>
</dbReference>
<proteinExistence type="predicted"/>
<dbReference type="InterPro" id="IPR050463">
    <property type="entry name" value="Gfo/Idh/MocA_oxidrdct_glycsds"/>
</dbReference>
<protein>
    <submittedName>
        <fullName evidence="3">Gfo/Idh/MocA family oxidoreductase</fullName>
    </submittedName>
</protein>
<dbReference type="PANTHER" id="PTHR43818">
    <property type="entry name" value="BCDNA.GH03377"/>
    <property type="match status" value="1"/>
</dbReference>
<dbReference type="SUPFAM" id="SSF55347">
    <property type="entry name" value="Glyceraldehyde-3-phosphate dehydrogenase-like, C-terminal domain"/>
    <property type="match status" value="1"/>
</dbReference>
<dbReference type="PANTHER" id="PTHR43818:SF7">
    <property type="entry name" value="DEHYDROGENASE"/>
    <property type="match status" value="1"/>
</dbReference>
<dbReference type="SUPFAM" id="SSF51735">
    <property type="entry name" value="NAD(P)-binding Rossmann-fold domains"/>
    <property type="match status" value="1"/>
</dbReference>
<dbReference type="EMBL" id="JBEQNB010000005">
    <property type="protein sequence ID" value="MES0834350.1"/>
    <property type="molecule type" value="Genomic_DNA"/>
</dbReference>
<dbReference type="InterPro" id="IPR000683">
    <property type="entry name" value="Gfo/Idh/MocA-like_OxRdtase_N"/>
</dbReference>
<gene>
    <name evidence="3" type="ORF">ABUK86_11235</name>
</gene>
<dbReference type="Gene3D" id="3.30.360.10">
    <property type="entry name" value="Dihydrodipicolinate Reductase, domain 2"/>
    <property type="match status" value="1"/>
</dbReference>
<dbReference type="InterPro" id="IPR036291">
    <property type="entry name" value="NAD(P)-bd_dom_sf"/>
</dbReference>
<dbReference type="Pfam" id="PF22725">
    <property type="entry name" value="GFO_IDH_MocA_C3"/>
    <property type="match status" value="1"/>
</dbReference>
<dbReference type="RefSeq" id="WP_352983472.1">
    <property type="nucleotide sequence ID" value="NZ_JBEQNA010000004.1"/>
</dbReference>